<dbReference type="GO" id="GO:0005737">
    <property type="term" value="C:cytoplasm"/>
    <property type="evidence" value="ECO:0007669"/>
    <property type="project" value="TreeGrafter"/>
</dbReference>
<dbReference type="GO" id="GO:0046872">
    <property type="term" value="F:metal ion binding"/>
    <property type="evidence" value="ECO:0007669"/>
    <property type="project" value="UniProtKB-KW"/>
</dbReference>
<evidence type="ECO:0000256" key="2">
    <source>
        <dbReference type="ARBA" id="ARBA00022450"/>
    </source>
</evidence>
<keyword evidence="7" id="KW-0614">Plasmid</keyword>
<dbReference type="InterPro" id="IPR020845">
    <property type="entry name" value="AMP-binding_CS"/>
</dbReference>
<evidence type="ECO:0000256" key="5">
    <source>
        <dbReference type="ARBA" id="ARBA00022723"/>
    </source>
</evidence>
<dbReference type="SMART" id="SM00823">
    <property type="entry name" value="PKS_PP"/>
    <property type="match status" value="1"/>
</dbReference>
<comment type="pathway">
    <text evidence="1">Siderophore biosynthesis.</text>
</comment>
<dbReference type="InterPro" id="IPR023213">
    <property type="entry name" value="CAT-like_dom_sf"/>
</dbReference>
<dbReference type="Gene3D" id="3.40.50.12780">
    <property type="entry name" value="N-terminal domain of ligase-like"/>
    <property type="match status" value="1"/>
</dbReference>
<organism evidence="7 8">
    <name type="scientific">Sinorhizobium meliloti (strain SM11)</name>
    <dbReference type="NCBI Taxonomy" id="707241"/>
    <lineage>
        <taxon>Bacteria</taxon>
        <taxon>Pseudomonadati</taxon>
        <taxon>Pseudomonadota</taxon>
        <taxon>Alphaproteobacteria</taxon>
        <taxon>Hyphomicrobiales</taxon>
        <taxon>Rhizobiaceae</taxon>
        <taxon>Sinorhizobium/Ensifer group</taxon>
        <taxon>Sinorhizobium</taxon>
    </lineage>
</organism>
<dbReference type="InterPro" id="IPR020806">
    <property type="entry name" value="PKS_PP-bd"/>
</dbReference>
<sequence length="1120" mass="121002">MSVESILRTVAERGLVLLRNGSNLRLEGPRSAIDPALIGLIRESKSELLEHLRAAATDDGGCIALTPMQASYYYGRQDHFSMGGVSSHVYREIEGVFDAVRLEAALSVVVERHGMLRTRFVDDATQVEVDAAELPLVRIAVADLRDLQPAVQQAARDRTRAEMAHQVLPANKAPLIDVRLSILSDAEMILHVSHDGLIIDGSSAFLFFDDWRRGYVEPEGEGLRDALRVSFFDHVRALAAAQLAPEYRRARKYWLGQLDTIPAHPQLPLAGNPETMGKPVSVRHGFRIEPKRWSALKAQAVRRALTPTAALAAAYAEVLSLWGAGERFTLNVTLANRLPVHGDIDRVIGNFTDCILLPIEIDTQADFASRAASVQVRLREVLDHRQFSGLDVMREIGRRAGTGQAAPMPFTFNSTLGADPDGSAVAAWGNEAYSVSQTPQVWLNAFALESDGALIIQMDSVDALFPEGMIAALNGAYERLLLALAAGDAAWSRIDQELLPQDQLARRRAANDTAVSLPPGRPHARFLEHAAAAPGALAIHCSARHLTYGELRAVACAVARWLKHNRIGSDDLVGIVMHKGWEQIVAILGIGLAGAAYVPIEAGLPAGRIEALLSSGSIRCALVQHAAVLHREDTATLTIDDAFLEEARHAEADTRPEDFAPADAAQSDLAYVLYTSGSTGVPKGVMVTQSNLINLIADTTRRFAISAKDRIIAVSSCSFDLSVFDIFGAFSAGAALVIPDAARAADPAHWLDLATRAGVTMWNSVPAIVELLVEEAVASDRMLPQSLRCVMMSGDRIPATLPARIAALQADIRIVSLGGPTETTVWNILYPIDDPNAIDGPIPYGKPNENNRAYILDAQRRECPDWVPGELHAAGEGVAKGYFGDPALTAVKFFDHDPLHERLYCTGDSARYRPDGNIEILGRVDFQIKLNGYRIDPAEIEAILVKQPGIAAAAVVGRNTRDGPSLVAFLVETGDGTVIGECTLTAALEAALPAYMVPQQYVWLERLALTGNGKVDRAFLTSTAMPDDAPVAVAEAAPTPPTELEAKIIDIWSDILRNDAIDPVSGFYQLGGTSLSGVRLLARIRKEFGISVPIANLPRLDTPRKMASHLDQSRSQARTA</sequence>
<dbReference type="Gene3D" id="3.30.559.10">
    <property type="entry name" value="Chloramphenicol acetyltransferase-like domain"/>
    <property type="match status" value="1"/>
</dbReference>
<dbReference type="SUPFAM" id="SSF47336">
    <property type="entry name" value="ACP-like"/>
    <property type="match status" value="1"/>
</dbReference>
<dbReference type="Pfam" id="PF13193">
    <property type="entry name" value="AMP-binding_C"/>
    <property type="match status" value="1"/>
</dbReference>
<dbReference type="Proteomes" id="UP000009045">
    <property type="component" value="Plasmid pSmeSM11b"/>
</dbReference>
<dbReference type="CDD" id="cd12114">
    <property type="entry name" value="A_NRPS_TlmIV_like"/>
    <property type="match status" value="1"/>
</dbReference>
<dbReference type="Pfam" id="PF00668">
    <property type="entry name" value="Condensation"/>
    <property type="match status" value="1"/>
</dbReference>
<dbReference type="Gene3D" id="3.30.559.30">
    <property type="entry name" value="Nonribosomal peptide synthetase, condensation domain"/>
    <property type="match status" value="1"/>
</dbReference>
<dbReference type="Gene3D" id="1.10.1200.10">
    <property type="entry name" value="ACP-like"/>
    <property type="match status" value="1"/>
</dbReference>
<reference evidence="7 8" key="1">
    <citation type="journal article" date="2007" name="FEMS Microbiol. Lett.">
        <title>Sequence analysis of the 181-kb accessory plasmid pSmeSM11b, isolated from a dominant Sinorhizobium meliloti strain identified during a long-term field release experiment.</title>
        <authorList>
            <person name="Stiens M."/>
            <person name="Schneiker S."/>
            <person name="Puhler A."/>
            <person name="Schluter A."/>
        </authorList>
    </citation>
    <scope>NUCLEOTIDE SEQUENCE [LARGE SCALE GENOMIC DNA]</scope>
    <source>
        <strain evidence="7 8">SM11</strain>
        <plasmid evidence="8">pSmeSM11b</plasmid>
    </source>
</reference>
<gene>
    <name evidence="7" type="primary">orf103</name>
</gene>
<dbReference type="PANTHER" id="PTHR45527:SF10">
    <property type="entry name" value="PYOCHELIN SYNTHASE PCHF"/>
    <property type="match status" value="1"/>
</dbReference>
<dbReference type="RefSeq" id="WP_012477297.1">
    <property type="nucleotide sequence ID" value="NC_010865.1"/>
</dbReference>
<dbReference type="Gene3D" id="3.30.300.30">
    <property type="match status" value="1"/>
</dbReference>
<dbReference type="NCBIfam" id="TIGR01733">
    <property type="entry name" value="AA-adenyl-dom"/>
    <property type="match status" value="1"/>
</dbReference>
<keyword evidence="4" id="KW-0436">Ligase</keyword>
<dbReference type="EMBL" id="EF066650">
    <property type="protein sequence ID" value="ABN47109.1"/>
    <property type="molecule type" value="Genomic_DNA"/>
</dbReference>
<dbReference type="InterPro" id="IPR042099">
    <property type="entry name" value="ANL_N_sf"/>
</dbReference>
<dbReference type="SUPFAM" id="SSF56801">
    <property type="entry name" value="Acetyl-CoA synthetase-like"/>
    <property type="match status" value="1"/>
</dbReference>
<dbReference type="PROSITE" id="PS50075">
    <property type="entry name" value="CARRIER"/>
    <property type="match status" value="1"/>
</dbReference>
<dbReference type="Pfam" id="PF00501">
    <property type="entry name" value="AMP-binding"/>
    <property type="match status" value="1"/>
</dbReference>
<dbReference type="PROSITE" id="PS00455">
    <property type="entry name" value="AMP_BINDING"/>
    <property type="match status" value="1"/>
</dbReference>
<dbReference type="PRINTS" id="PR00154">
    <property type="entry name" value="AMPBINDING"/>
</dbReference>
<keyword evidence="5" id="KW-0479">Metal-binding</keyword>
<dbReference type="GO" id="GO:0043041">
    <property type="term" value="P:amino acid activation for nonribosomal peptide biosynthetic process"/>
    <property type="evidence" value="ECO:0007669"/>
    <property type="project" value="TreeGrafter"/>
</dbReference>
<dbReference type="GO" id="GO:0044550">
    <property type="term" value="P:secondary metabolite biosynthetic process"/>
    <property type="evidence" value="ECO:0007669"/>
    <property type="project" value="TreeGrafter"/>
</dbReference>
<dbReference type="CDD" id="cd19535">
    <property type="entry name" value="Cyc_NRPS"/>
    <property type="match status" value="1"/>
</dbReference>
<dbReference type="InterPro" id="IPR025110">
    <property type="entry name" value="AMP-bd_C"/>
</dbReference>
<dbReference type="AlphaFoldDB" id="A4KVK8"/>
<dbReference type="PANTHER" id="PTHR45527">
    <property type="entry name" value="NONRIBOSOMAL PEPTIDE SYNTHETASE"/>
    <property type="match status" value="1"/>
</dbReference>
<dbReference type="InterPro" id="IPR020459">
    <property type="entry name" value="AMP-binding"/>
</dbReference>
<evidence type="ECO:0000313" key="8">
    <source>
        <dbReference type="Proteomes" id="UP000009045"/>
    </source>
</evidence>
<keyword evidence="2" id="KW-0596">Phosphopantetheine</keyword>
<dbReference type="GO" id="GO:0016874">
    <property type="term" value="F:ligase activity"/>
    <property type="evidence" value="ECO:0007669"/>
    <property type="project" value="UniProtKB-KW"/>
</dbReference>
<dbReference type="InterPro" id="IPR000873">
    <property type="entry name" value="AMP-dep_synth/lig_dom"/>
</dbReference>
<evidence type="ECO:0000256" key="4">
    <source>
        <dbReference type="ARBA" id="ARBA00022598"/>
    </source>
</evidence>
<dbReference type="InterPro" id="IPR057737">
    <property type="entry name" value="Condensation_MtbB-like"/>
</dbReference>
<keyword evidence="3" id="KW-0597">Phosphoprotein</keyword>
<evidence type="ECO:0000256" key="3">
    <source>
        <dbReference type="ARBA" id="ARBA00022553"/>
    </source>
</evidence>
<dbReference type="Pfam" id="PF00550">
    <property type="entry name" value="PP-binding"/>
    <property type="match status" value="1"/>
</dbReference>
<dbReference type="InterPro" id="IPR009081">
    <property type="entry name" value="PP-bd_ACP"/>
</dbReference>
<reference evidence="8" key="2">
    <citation type="journal article" date="2011" name="J. Biotechnol.">
        <title>The complete genome sequence of the dominant Sinorhizobium meliloti field isolate SM11 extends the S. meliloti pan-genome.</title>
        <authorList>
            <person name="Schneiker-Bekel S."/>
            <person name="Wibberg D."/>
            <person name="Bekel T."/>
            <person name="Blom J."/>
            <person name="Linke B."/>
            <person name="Neuweger H."/>
            <person name="Stiens M."/>
            <person name="Vorholter F.J."/>
            <person name="Weidner S."/>
            <person name="Goesmann A."/>
            <person name="Puhler A."/>
            <person name="Schluter A."/>
        </authorList>
    </citation>
    <scope>NUCLEOTIDE SEQUENCE [LARGE SCALE GENOMIC DNA]</scope>
    <source>
        <strain evidence="8">SM11</strain>
        <plasmid evidence="8">pSmeSM11b</plasmid>
    </source>
</reference>
<name>A4KVK8_SINMM</name>
<dbReference type="InterPro" id="IPR045851">
    <property type="entry name" value="AMP-bd_C_sf"/>
</dbReference>
<feature type="domain" description="Carrier" evidence="6">
    <location>
        <begin position="1039"/>
        <end position="1114"/>
    </location>
</feature>
<dbReference type="InterPro" id="IPR010071">
    <property type="entry name" value="AA_adenyl_dom"/>
</dbReference>
<protein>
    <submittedName>
        <fullName evidence="7">Probable non-ribosomal peptide synthetase modules</fullName>
    </submittedName>
</protein>
<accession>A4KVK8</accession>
<dbReference type="InterPro" id="IPR001242">
    <property type="entry name" value="Condensation_dom"/>
</dbReference>
<dbReference type="SUPFAM" id="SSF52777">
    <property type="entry name" value="CoA-dependent acyltransferases"/>
    <property type="match status" value="2"/>
</dbReference>
<dbReference type="GO" id="GO:0031177">
    <property type="term" value="F:phosphopantetheine binding"/>
    <property type="evidence" value="ECO:0007669"/>
    <property type="project" value="InterPro"/>
</dbReference>
<geneLocation type="plasmid" evidence="7 8">
    <name>pSmeSM11b</name>
</geneLocation>
<evidence type="ECO:0000259" key="6">
    <source>
        <dbReference type="PROSITE" id="PS50075"/>
    </source>
</evidence>
<evidence type="ECO:0000256" key="1">
    <source>
        <dbReference type="ARBA" id="ARBA00004924"/>
    </source>
</evidence>
<evidence type="ECO:0000313" key="7">
    <source>
        <dbReference type="EMBL" id="ABN47109.1"/>
    </source>
</evidence>
<proteinExistence type="predicted"/>
<dbReference type="InterPro" id="IPR036736">
    <property type="entry name" value="ACP-like_sf"/>
</dbReference>